<dbReference type="SMART" id="SM00360">
    <property type="entry name" value="RRM"/>
    <property type="match status" value="5"/>
</dbReference>
<evidence type="ECO:0000256" key="12">
    <source>
        <dbReference type="ARBA" id="ARBA00057379"/>
    </source>
</evidence>
<evidence type="ECO:0000256" key="11">
    <source>
        <dbReference type="ARBA" id="ARBA00023321"/>
    </source>
</evidence>
<gene>
    <name evidence="19" type="ORF">AAWM_09673</name>
</gene>
<comment type="subcellular location">
    <subcellularLocation>
        <location evidence="1">Nucleus</location>
    </subcellularLocation>
</comment>
<dbReference type="FunFam" id="3.30.70.330:FF:000839">
    <property type="entry name" value="Multiple RNA-binding domain-containing protein 1"/>
    <property type="match status" value="1"/>
</dbReference>
<dbReference type="Gene3D" id="6.10.20.40">
    <property type="entry name" value="TEA/ATTS domain"/>
    <property type="match status" value="1"/>
</dbReference>
<dbReference type="Gene3D" id="3.30.70.330">
    <property type="match status" value="5"/>
</dbReference>
<dbReference type="GO" id="GO:0048315">
    <property type="term" value="P:conidium formation"/>
    <property type="evidence" value="ECO:0007669"/>
    <property type="project" value="UniProtKB-KW"/>
</dbReference>
<dbReference type="SMART" id="SM00426">
    <property type="entry name" value="TEA"/>
    <property type="match status" value="1"/>
</dbReference>
<dbReference type="Pfam" id="PF01285">
    <property type="entry name" value="TEA"/>
    <property type="match status" value="1"/>
</dbReference>
<feature type="region of interest" description="Disordered" evidence="16">
    <location>
        <begin position="1568"/>
        <end position="1589"/>
    </location>
</feature>
<keyword evidence="11" id="KW-0749">Sporulation</keyword>
<evidence type="ECO:0000256" key="10">
    <source>
        <dbReference type="ARBA" id="ARBA00023274"/>
    </source>
</evidence>
<keyword evidence="7 13" id="KW-0694">RNA-binding</keyword>
<dbReference type="InterPro" id="IPR000818">
    <property type="entry name" value="TEA/ATTS_dom"/>
</dbReference>
<feature type="region of interest" description="Disordered" evidence="16">
    <location>
        <begin position="81"/>
        <end position="113"/>
    </location>
</feature>
<evidence type="ECO:0000256" key="16">
    <source>
        <dbReference type="SAM" id="MobiDB-lite"/>
    </source>
</evidence>
<feature type="compositionally biased region" description="Polar residues" evidence="16">
    <location>
        <begin position="1580"/>
        <end position="1589"/>
    </location>
</feature>
<name>A0A401L5K8_ASPAW</name>
<comment type="similarity">
    <text evidence="2">Belongs to the RRM MRD1 family.</text>
</comment>
<dbReference type="Proteomes" id="UP000286921">
    <property type="component" value="Unassembled WGS sequence"/>
</dbReference>
<feature type="region of interest" description="Disordered" evidence="16">
    <location>
        <begin position="247"/>
        <end position="269"/>
    </location>
</feature>
<dbReference type="InterPro" id="IPR034482">
    <property type="entry name" value="Mrd1_RRM3"/>
</dbReference>
<dbReference type="PANTHER" id="PTHR10352">
    <property type="entry name" value="EUKARYOTIC TRANSLATION INITIATION FACTOR 3 SUBUNIT G"/>
    <property type="match status" value="1"/>
</dbReference>
<evidence type="ECO:0000256" key="4">
    <source>
        <dbReference type="ARBA" id="ARBA00013428"/>
    </source>
</evidence>
<comment type="function">
    <text evidence="12">Involved in pre-rRNA processing.</text>
</comment>
<evidence type="ECO:0000256" key="13">
    <source>
        <dbReference type="PROSITE-ProRule" id="PRU00176"/>
    </source>
</evidence>
<feature type="region of interest" description="Disordered" evidence="16">
    <location>
        <begin position="863"/>
        <end position="882"/>
    </location>
</feature>
<dbReference type="InterPro" id="IPR038096">
    <property type="entry name" value="TEA/ATTS_sf"/>
</dbReference>
<feature type="domain" description="RRM" evidence="17">
    <location>
        <begin position="301"/>
        <end position="379"/>
    </location>
</feature>
<proteinExistence type="inferred from homology"/>
<evidence type="ECO:0000259" key="18">
    <source>
        <dbReference type="PROSITE" id="PS51088"/>
    </source>
</evidence>
<comment type="caution">
    <text evidence="19">The sequence shown here is derived from an EMBL/GenBank/DDBJ whole genome shotgun (WGS) entry which is preliminary data.</text>
</comment>
<keyword evidence="8" id="KW-0010">Activator</keyword>
<feature type="region of interest" description="Disordered" evidence="16">
    <location>
        <begin position="896"/>
        <end position="937"/>
    </location>
</feature>
<feature type="compositionally biased region" description="Pro residues" evidence="16">
    <location>
        <begin position="864"/>
        <end position="875"/>
    </location>
</feature>
<protein>
    <recommendedName>
        <fullName evidence="4">Multiple RNA-binding domain-containing protein 1</fullName>
    </recommendedName>
</protein>
<dbReference type="CDD" id="cd12568">
    <property type="entry name" value="RRM3_MRD1"/>
    <property type="match status" value="1"/>
</dbReference>
<keyword evidence="10" id="KW-0687">Ribonucleoprotein</keyword>
<feature type="domain" description="TEA" evidence="18">
    <location>
        <begin position="931"/>
        <end position="1005"/>
    </location>
</feature>
<dbReference type="FunFam" id="3.30.70.330:FF:000452">
    <property type="entry name" value="Multiple RNA-binding domain-containing protein 1"/>
    <property type="match status" value="1"/>
</dbReference>
<dbReference type="CDD" id="cd12565">
    <property type="entry name" value="RRM1_MRD1"/>
    <property type="match status" value="1"/>
</dbReference>
<evidence type="ECO:0000259" key="17">
    <source>
        <dbReference type="PROSITE" id="PS50102"/>
    </source>
</evidence>
<dbReference type="PRINTS" id="PR00065">
    <property type="entry name" value="TEADOMAIN"/>
</dbReference>
<accession>A0A401L5K8</accession>
<evidence type="ECO:0000313" key="20">
    <source>
        <dbReference type="Proteomes" id="UP000286921"/>
    </source>
</evidence>
<dbReference type="GO" id="GO:0005634">
    <property type="term" value="C:nucleus"/>
    <property type="evidence" value="ECO:0007669"/>
    <property type="project" value="UniProtKB-SubCell"/>
</dbReference>
<dbReference type="SUPFAM" id="SSF54928">
    <property type="entry name" value="RNA-binding domain, RBD"/>
    <property type="match status" value="3"/>
</dbReference>
<dbReference type="CDD" id="cd12319">
    <property type="entry name" value="RRM4_MRD1"/>
    <property type="match status" value="1"/>
</dbReference>
<dbReference type="Pfam" id="PF00076">
    <property type="entry name" value="RRM_1"/>
    <property type="match status" value="5"/>
</dbReference>
<feature type="compositionally biased region" description="Basic and acidic residues" evidence="16">
    <location>
        <begin position="918"/>
        <end position="935"/>
    </location>
</feature>
<dbReference type="GO" id="GO:0006364">
    <property type="term" value="P:rRNA processing"/>
    <property type="evidence" value="ECO:0007669"/>
    <property type="project" value="UniProtKB-KW"/>
</dbReference>
<feature type="domain" description="RRM" evidence="17">
    <location>
        <begin position="4"/>
        <end position="76"/>
    </location>
</feature>
<dbReference type="PROSITE" id="PS50102">
    <property type="entry name" value="RRM"/>
    <property type="match status" value="5"/>
</dbReference>
<evidence type="ECO:0000256" key="15">
    <source>
        <dbReference type="SAM" id="Coils"/>
    </source>
</evidence>
<dbReference type="InterPro" id="IPR000504">
    <property type="entry name" value="RRM_dom"/>
</dbReference>
<evidence type="ECO:0000256" key="14">
    <source>
        <dbReference type="PROSITE-ProRule" id="PRU00505"/>
    </source>
</evidence>
<dbReference type="CDD" id="cd12570">
    <property type="entry name" value="RRM5_MRD1"/>
    <property type="match status" value="1"/>
</dbReference>
<evidence type="ECO:0000256" key="9">
    <source>
        <dbReference type="ARBA" id="ARBA00023242"/>
    </source>
</evidence>
<feature type="compositionally biased region" description="Basic and acidic residues" evidence="16">
    <location>
        <begin position="169"/>
        <end position="189"/>
    </location>
</feature>
<keyword evidence="5" id="KW-0698">rRNA processing</keyword>
<keyword evidence="15" id="KW-0175">Coiled coil</keyword>
<evidence type="ECO:0000256" key="2">
    <source>
        <dbReference type="ARBA" id="ARBA00008033"/>
    </source>
</evidence>
<dbReference type="EMBL" id="BDHI01000028">
    <property type="protein sequence ID" value="GCB26788.1"/>
    <property type="molecule type" value="Genomic_DNA"/>
</dbReference>
<feature type="domain" description="RRM" evidence="17">
    <location>
        <begin position="702"/>
        <end position="779"/>
    </location>
</feature>
<feature type="region of interest" description="Disordered" evidence="16">
    <location>
        <begin position="125"/>
        <end position="225"/>
    </location>
</feature>
<comment type="similarity">
    <text evidence="3">Belongs to the TEC1 family.</text>
</comment>
<evidence type="ECO:0000313" key="19">
    <source>
        <dbReference type="EMBL" id="GCB26788.1"/>
    </source>
</evidence>
<feature type="compositionally biased region" description="Low complexity" evidence="16">
    <location>
        <begin position="247"/>
        <end position="256"/>
    </location>
</feature>
<feature type="domain" description="RRM" evidence="17">
    <location>
        <begin position="484"/>
        <end position="556"/>
    </location>
</feature>
<feature type="compositionally biased region" description="Basic and acidic residues" evidence="16">
    <location>
        <begin position="81"/>
        <end position="91"/>
    </location>
</feature>
<evidence type="ECO:0000256" key="1">
    <source>
        <dbReference type="ARBA" id="ARBA00004123"/>
    </source>
</evidence>
<evidence type="ECO:0000256" key="3">
    <source>
        <dbReference type="ARBA" id="ARBA00008421"/>
    </source>
</evidence>
<dbReference type="InterPro" id="IPR012677">
    <property type="entry name" value="Nucleotide-bd_a/b_plait_sf"/>
</dbReference>
<dbReference type="STRING" id="105351.A0A401L5K8"/>
<evidence type="ECO:0000256" key="5">
    <source>
        <dbReference type="ARBA" id="ARBA00022552"/>
    </source>
</evidence>
<feature type="DNA-binding region" description="TEA" evidence="14">
    <location>
        <begin position="931"/>
        <end position="1005"/>
    </location>
</feature>
<dbReference type="FunFam" id="3.30.70.330:FF:000247">
    <property type="entry name" value="Multiple RNA-binding domain-containing protein 1"/>
    <property type="match status" value="1"/>
</dbReference>
<dbReference type="GO" id="GO:0003723">
    <property type="term" value="F:RNA binding"/>
    <property type="evidence" value="ECO:0007669"/>
    <property type="project" value="UniProtKB-UniRule"/>
</dbReference>
<dbReference type="GO" id="GO:1990904">
    <property type="term" value="C:ribonucleoprotein complex"/>
    <property type="evidence" value="ECO:0007669"/>
    <property type="project" value="UniProtKB-KW"/>
</dbReference>
<sequence>MESTRVFVSGLPPTLSDDQLRKHFATRFQVTDAHVLPKRRIGFVGFKSHEVAQQAVSYFNKTYMKMSKISVDIAKPIDAEPTRKAGKHDKSSGSNAADTSLKRKRDGENAPQDARLQEYLSVMQHSSKTKTWANDDVPKPPENDSPAEQPAEVEEQPQELTYAQRKKAKLGEEYDHSKEMHTADREAHGSPEPMVVDHSGEGNAEAPAEQDDTVAEAEAPAVSDADWLRSKTSRLLGLLDEEEQADFDAAAQQKESAAPEEAEDPGADSRDAQIVAPAATEDKTVQEPQVDTNIENIRLSARLFVRNLAYDTSESDLEPLFAPFGRIEEIHVAFDTRVNTSKGFAYIQYLDADAAVEAYKNLDGKHFQGRLMHILPAAAKKTYKIDDAELAKLPLKKQKQIKKKMDASSSTFSWNSLYMNTDAVMSSVAERLGVSKADLLDPTSSDAAVKQAHAETHVIQETKAYFSANGVNIEAFKQRERGNTAILVKNFSYGVKTDELRKMFEPFGQITRLLMPPSGTIAIVEFSRPDEAQKAFKGLAYRKLGDSILFLEKAPKDLFDAAVVPQKATIETKAVSQGFSTADTFAADEVDDLTPTTTLFVKNLNFATTNQSFVDLFRPLDGFVSAKIKTKPDPKHPGQTLSMGFGFVEFRSKAQAQSALAAMNGYKLDQHELVVRVSHRGMDAAEERRREDTAKKVAARRTKIIIKNLPFQATKKDVRSLFGAYGQLRSVRVPQKFDRSARGFGFADFVSAREAENAMDALKNTHLLGRKLVLEFANEEAIDAEEEIKQIEKKVGEQMDRVKLQKLAGPGRKKFTSALESIGAHTDRALQNTSGNVQTYSDNLADSSTVGRDDQLQQLAFKYPQPPVPTHPVPTVPTTLQPPQNLRLQSKKLRRLHLSGPSLIGPRSRPRSYLRSSKYLEYRSRPRRDTGKDGEPVWSDELEDAFQQALEANPPMGRRKWSERGKSYGRNELIAEFIYKKTGKRRTRKQVSSHLQVLDSFLKGDPDWERLVREEANVRSNNQHPPAGPRWGPAMDPPLSSHYGTHLHPTYHDPMRQAYGGDLPPTPFSMNASWPESNFSTIQGLGFGMWVNEPDKNDRIEDASHIYSRLQDDQRHPVAPISLNEIRNWQTSFPYLNSLMANSNGSLDCDIILIEANLKLMDDFPAARSKLGIHLELDFAQASAAGVPILSEMENWSSKIYMYENGQEIYQGRQEVARPVHTATHTKVKPHFESKWWANRFTKLTQDQKLAEDAGHHGHEQAREFLRHLTVVQEIRAMAPYSSRRMSNPYSGHAVSEKKRVAIILWKFRQTLPRDVVGTTTWRRVVSSDRIPHASPKAATGIDLPPPMSLADSILLNRPGPSVYHQPQSHELLHNHGVSQNPWPLYSTGQESVAQMFNAPFDFMSPLKQEDRLNDKIAVTLGLDAFPSLQSHDINQQTSLNGPNSGTSILSMPEVPLSHSTHGPYSLEHDSHYVHSQPLGVNVHDNNALLNGMLVTSAQSIDDINNSQASWMPPTTAMSGDIPGSHYPHMGYPSSEHHVAVPREPNPSHSYDFMPEELDKWPGSLPTDMNGGAHEHAHSYTASNTVQAV</sequence>
<feature type="coiled-coil region" evidence="15">
    <location>
        <begin position="774"/>
        <end position="801"/>
    </location>
</feature>
<dbReference type="InterPro" id="IPR035979">
    <property type="entry name" value="RBD_domain_sf"/>
</dbReference>
<evidence type="ECO:0000256" key="6">
    <source>
        <dbReference type="ARBA" id="ARBA00022737"/>
    </source>
</evidence>
<dbReference type="GO" id="GO:0003700">
    <property type="term" value="F:DNA-binding transcription factor activity"/>
    <property type="evidence" value="ECO:0007669"/>
    <property type="project" value="InterPro"/>
</dbReference>
<evidence type="ECO:0000256" key="7">
    <source>
        <dbReference type="ARBA" id="ARBA00022884"/>
    </source>
</evidence>
<dbReference type="PROSITE" id="PS51088">
    <property type="entry name" value="TEA_2"/>
    <property type="match status" value="1"/>
</dbReference>
<reference evidence="19 20" key="1">
    <citation type="submission" date="2016-09" db="EMBL/GenBank/DDBJ databases">
        <title>Aspergillus awamori IFM 58123T.</title>
        <authorList>
            <person name="Kusuya Y."/>
            <person name="Shimizu M."/>
            <person name="Takahashi H."/>
            <person name="Yaguchi T."/>
        </authorList>
    </citation>
    <scope>NUCLEOTIDE SEQUENCE [LARGE SCALE GENOMIC DNA]</scope>
    <source>
        <strain evidence="19 20">IFM 58123</strain>
    </source>
</reference>
<evidence type="ECO:0000256" key="8">
    <source>
        <dbReference type="ARBA" id="ARBA00023159"/>
    </source>
</evidence>
<feature type="domain" description="RRM" evidence="17">
    <location>
        <begin position="597"/>
        <end position="680"/>
    </location>
</feature>
<keyword evidence="11" id="KW-0183">Conidiation</keyword>
<keyword evidence="6" id="KW-0677">Repeat</keyword>
<organism evidence="19 20">
    <name type="scientific">Aspergillus awamori</name>
    <name type="common">Black koji mold</name>
    <dbReference type="NCBI Taxonomy" id="105351"/>
    <lineage>
        <taxon>Eukaryota</taxon>
        <taxon>Fungi</taxon>
        <taxon>Dikarya</taxon>
        <taxon>Ascomycota</taxon>
        <taxon>Pezizomycotina</taxon>
        <taxon>Eurotiomycetes</taxon>
        <taxon>Eurotiomycetidae</taxon>
        <taxon>Eurotiales</taxon>
        <taxon>Aspergillaceae</taxon>
        <taxon>Aspergillus</taxon>
    </lineage>
</organism>
<dbReference type="FunFam" id="3.30.70.330:FF:000459">
    <property type="entry name" value="Multiple RNA-binding domain-containing protein 1"/>
    <property type="match status" value="1"/>
</dbReference>
<keyword evidence="20" id="KW-1185">Reference proteome</keyword>
<keyword evidence="9" id="KW-0539">Nucleus</keyword>